<dbReference type="SUPFAM" id="SSF52266">
    <property type="entry name" value="SGNH hydrolase"/>
    <property type="match status" value="1"/>
</dbReference>
<dbReference type="RefSeq" id="WP_212825474.1">
    <property type="nucleotide sequence ID" value="NZ_AP023359.1"/>
</dbReference>
<organism evidence="1 2">
    <name type="scientific">Polymorphospora rubra</name>
    <dbReference type="NCBI Taxonomy" id="338584"/>
    <lineage>
        <taxon>Bacteria</taxon>
        <taxon>Bacillati</taxon>
        <taxon>Actinomycetota</taxon>
        <taxon>Actinomycetes</taxon>
        <taxon>Micromonosporales</taxon>
        <taxon>Micromonosporaceae</taxon>
        <taxon>Polymorphospora</taxon>
    </lineage>
</organism>
<gene>
    <name evidence="1" type="ORF">Prubr_28130</name>
</gene>
<dbReference type="AlphaFoldDB" id="A0A810MXI5"/>
<sequence length="339" mass="37059">MSFRDLDRAHRNRRYELVPQFEQYDANELFLRPYVTFVSRPGLDNPVFHTDRLGYRLSDSGQGTVDSDRWPDLGGGIVLGGSFVFGVGASGDGATLPSRLAHRSGVPYLNLGIYAGNSLQELVAAVPFLAHATSVVICSGINNVFASLQSLGHNEVYGPLFFEGALATLGRTPIVDLAAAVAEPGRGIPDQRAADTAGQVLPSTDTGDHLAARMTAALDRQLRDLRIIAGAARPDARVLFCLQPFADPVLRTPTRPERELFDLARERQGPWLTARDHVAANWDAYADRMAAGCAELGVDFVDLAARRFTGWSFYDRVHMTDHGYQQAADIIWERLCSTS</sequence>
<dbReference type="KEGG" id="pry:Prubr_28130"/>
<reference evidence="1" key="1">
    <citation type="submission" date="2020-08" db="EMBL/GenBank/DDBJ databases">
        <title>Whole genome shotgun sequence of Polymorphospora rubra NBRC 101157.</title>
        <authorList>
            <person name="Komaki H."/>
            <person name="Tamura T."/>
        </authorList>
    </citation>
    <scope>NUCLEOTIDE SEQUENCE</scope>
    <source>
        <strain evidence="1">NBRC 101157</strain>
    </source>
</reference>
<evidence type="ECO:0000313" key="1">
    <source>
        <dbReference type="EMBL" id="BCJ65792.1"/>
    </source>
</evidence>
<dbReference type="InterPro" id="IPR036514">
    <property type="entry name" value="SGNH_hydro_sf"/>
</dbReference>
<accession>A0A810MXI5</accession>
<evidence type="ECO:0008006" key="3">
    <source>
        <dbReference type="Google" id="ProtNLM"/>
    </source>
</evidence>
<dbReference type="Gene3D" id="3.40.50.1110">
    <property type="entry name" value="SGNH hydrolase"/>
    <property type="match status" value="1"/>
</dbReference>
<dbReference type="EMBL" id="AP023359">
    <property type="protein sequence ID" value="BCJ65792.1"/>
    <property type="molecule type" value="Genomic_DNA"/>
</dbReference>
<name>A0A810MXI5_9ACTN</name>
<proteinExistence type="predicted"/>
<evidence type="ECO:0000313" key="2">
    <source>
        <dbReference type="Proteomes" id="UP000680866"/>
    </source>
</evidence>
<dbReference type="Proteomes" id="UP000680866">
    <property type="component" value="Chromosome"/>
</dbReference>
<protein>
    <recommendedName>
        <fullName evidence="3">SGNH hydrolase-type esterase domain-containing protein</fullName>
    </recommendedName>
</protein>
<keyword evidence="2" id="KW-1185">Reference proteome</keyword>